<sequence>MTTFIPAPAVQVFNADYSLLDTVRWTDAVSMLLREAAFVLETHVPPRVVRSPSVQIEVPKSLMLARYIHVPYRRDPDFATRAEILDRDKRTCAYCGGRADTYDHVFPRSRGGAETWFNLVAACGPCNQLKADRTPEEAGMRLLWEPYRPKDA</sequence>
<dbReference type="GO" id="GO:0004519">
    <property type="term" value="F:endonuclease activity"/>
    <property type="evidence" value="ECO:0007669"/>
    <property type="project" value="UniProtKB-KW"/>
</dbReference>
<name>A0A1H4US07_TSUTY</name>
<organism evidence="2 3">
    <name type="scientific">Tsukamurella tyrosinosolvens</name>
    <dbReference type="NCBI Taxonomy" id="57704"/>
    <lineage>
        <taxon>Bacteria</taxon>
        <taxon>Bacillati</taxon>
        <taxon>Actinomycetota</taxon>
        <taxon>Actinomycetes</taxon>
        <taxon>Mycobacteriales</taxon>
        <taxon>Tsukamurellaceae</taxon>
        <taxon>Tsukamurella</taxon>
    </lineage>
</organism>
<dbReference type="CDD" id="cd00085">
    <property type="entry name" value="HNHc"/>
    <property type="match status" value="1"/>
</dbReference>
<dbReference type="Gene3D" id="1.10.30.50">
    <property type="match status" value="1"/>
</dbReference>
<dbReference type="Proteomes" id="UP000182241">
    <property type="component" value="Unassembled WGS sequence"/>
</dbReference>
<keyword evidence="2" id="KW-0255">Endonuclease</keyword>
<reference evidence="3" key="1">
    <citation type="submission" date="2016-10" db="EMBL/GenBank/DDBJ databases">
        <authorList>
            <person name="Varghese N."/>
            <person name="Submissions S."/>
        </authorList>
    </citation>
    <scope>NUCLEOTIDE SEQUENCE [LARGE SCALE GENOMIC DNA]</scope>
    <source>
        <strain evidence="3">DSM 44234</strain>
    </source>
</reference>
<dbReference type="InterPro" id="IPR052892">
    <property type="entry name" value="NA-targeting_endonuclease"/>
</dbReference>
<proteinExistence type="predicted"/>
<dbReference type="InterPro" id="IPR029471">
    <property type="entry name" value="HNH_5"/>
</dbReference>
<evidence type="ECO:0000259" key="1">
    <source>
        <dbReference type="SMART" id="SM00507"/>
    </source>
</evidence>
<dbReference type="AlphaFoldDB" id="A0A1H4US07"/>
<dbReference type="STRING" id="57704.SAMN04489793_3002"/>
<keyword evidence="2" id="KW-0540">Nuclease</keyword>
<dbReference type="PANTHER" id="PTHR33877">
    <property type="entry name" value="SLL1193 PROTEIN"/>
    <property type="match status" value="1"/>
</dbReference>
<keyword evidence="3" id="KW-1185">Reference proteome</keyword>
<dbReference type="SMART" id="SM00507">
    <property type="entry name" value="HNHc"/>
    <property type="match status" value="1"/>
</dbReference>
<feature type="domain" description="HNH nuclease" evidence="1">
    <location>
        <begin position="79"/>
        <end position="128"/>
    </location>
</feature>
<keyword evidence="2" id="KW-0378">Hydrolase</keyword>
<evidence type="ECO:0000313" key="3">
    <source>
        <dbReference type="Proteomes" id="UP000182241"/>
    </source>
</evidence>
<gene>
    <name evidence="2" type="ORF">SAMN04489793_3002</name>
</gene>
<dbReference type="InterPro" id="IPR003615">
    <property type="entry name" value="HNH_nuc"/>
</dbReference>
<dbReference type="PANTHER" id="PTHR33877:SF2">
    <property type="entry name" value="OS07G0170200 PROTEIN"/>
    <property type="match status" value="1"/>
</dbReference>
<evidence type="ECO:0000313" key="2">
    <source>
        <dbReference type="EMBL" id="SEC71507.1"/>
    </source>
</evidence>
<dbReference type="EMBL" id="FNSA01000003">
    <property type="protein sequence ID" value="SEC71507.1"/>
    <property type="molecule type" value="Genomic_DNA"/>
</dbReference>
<accession>A0A1H4US07</accession>
<protein>
    <submittedName>
        <fullName evidence="2">5-methylcytosine-specific restriction endonuclease McrA</fullName>
    </submittedName>
</protein>
<dbReference type="OrthoDB" id="9802901at2"/>
<dbReference type="RefSeq" id="WP_068740150.1">
    <property type="nucleotide sequence ID" value="NZ_FNSA01000003.1"/>
</dbReference>
<dbReference type="Pfam" id="PF14279">
    <property type="entry name" value="HNH_5"/>
    <property type="match status" value="1"/>
</dbReference>